<dbReference type="Proteomes" id="UP001595075">
    <property type="component" value="Unassembled WGS sequence"/>
</dbReference>
<feature type="signal peptide" evidence="1">
    <location>
        <begin position="1"/>
        <end position="19"/>
    </location>
</feature>
<evidence type="ECO:0000256" key="1">
    <source>
        <dbReference type="SAM" id="SignalP"/>
    </source>
</evidence>
<evidence type="ECO:0000313" key="3">
    <source>
        <dbReference type="Proteomes" id="UP001595075"/>
    </source>
</evidence>
<gene>
    <name evidence="2" type="ORF">VTL71DRAFT_10447</name>
</gene>
<protein>
    <submittedName>
        <fullName evidence="2">Uncharacterized protein</fullName>
    </submittedName>
</protein>
<reference evidence="2 3" key="1">
    <citation type="journal article" date="2024" name="Commun. Biol.">
        <title>Comparative genomic analysis of thermophilic fungi reveals convergent evolutionary adaptations and gene losses.</title>
        <authorList>
            <person name="Steindorff A.S."/>
            <person name="Aguilar-Pontes M.V."/>
            <person name="Robinson A.J."/>
            <person name="Andreopoulos B."/>
            <person name="LaButti K."/>
            <person name="Kuo A."/>
            <person name="Mondo S."/>
            <person name="Riley R."/>
            <person name="Otillar R."/>
            <person name="Haridas S."/>
            <person name="Lipzen A."/>
            <person name="Grimwood J."/>
            <person name="Schmutz J."/>
            <person name="Clum A."/>
            <person name="Reid I.D."/>
            <person name="Moisan M.C."/>
            <person name="Butler G."/>
            <person name="Nguyen T.T.M."/>
            <person name="Dewar K."/>
            <person name="Conant G."/>
            <person name="Drula E."/>
            <person name="Henrissat B."/>
            <person name="Hansel C."/>
            <person name="Singer S."/>
            <person name="Hutchinson M.I."/>
            <person name="de Vries R.P."/>
            <person name="Natvig D.O."/>
            <person name="Powell A.J."/>
            <person name="Tsang A."/>
            <person name="Grigoriev I.V."/>
        </authorList>
    </citation>
    <scope>NUCLEOTIDE SEQUENCE [LARGE SCALE GENOMIC DNA]</scope>
    <source>
        <strain evidence="2 3">CBS 494.80</strain>
    </source>
</reference>
<organism evidence="2 3">
    <name type="scientific">Oculimacula yallundae</name>
    <dbReference type="NCBI Taxonomy" id="86028"/>
    <lineage>
        <taxon>Eukaryota</taxon>
        <taxon>Fungi</taxon>
        <taxon>Dikarya</taxon>
        <taxon>Ascomycota</taxon>
        <taxon>Pezizomycotina</taxon>
        <taxon>Leotiomycetes</taxon>
        <taxon>Helotiales</taxon>
        <taxon>Ploettnerulaceae</taxon>
        <taxon>Oculimacula</taxon>
    </lineage>
</organism>
<name>A0ABR4CTM2_9HELO</name>
<accession>A0ABR4CTM2</accession>
<dbReference type="EMBL" id="JAZHXI010000003">
    <property type="protein sequence ID" value="KAL2073123.1"/>
    <property type="molecule type" value="Genomic_DNA"/>
</dbReference>
<evidence type="ECO:0000313" key="2">
    <source>
        <dbReference type="EMBL" id="KAL2073123.1"/>
    </source>
</evidence>
<comment type="caution">
    <text evidence="2">The sequence shown here is derived from an EMBL/GenBank/DDBJ whole genome shotgun (WGS) entry which is preliminary data.</text>
</comment>
<keyword evidence="3" id="KW-1185">Reference proteome</keyword>
<dbReference type="PROSITE" id="PS51257">
    <property type="entry name" value="PROKAR_LIPOPROTEIN"/>
    <property type="match status" value="1"/>
</dbReference>
<feature type="chain" id="PRO_5046185471" evidence="1">
    <location>
        <begin position="20"/>
        <end position="168"/>
    </location>
</feature>
<sequence length="168" mass="18854">MKFTTPLLALATLATSAQACIRIHVVQGNAPFEDDGMRIQLWDNDAFYETQRQTKGSASADDHWYFSLGGGHYNVDLWNNGKEGTVTLPDGYKGWFWNKLQQCEKNCYLWGENGCKASGLIYEYASDDNFVAMGGTSRVGRKPMIQNVMRPMSRLAVKAGSRRVERDA</sequence>
<keyword evidence="1" id="KW-0732">Signal</keyword>
<proteinExistence type="predicted"/>